<dbReference type="Pfam" id="PF00071">
    <property type="entry name" value="Ras"/>
    <property type="match status" value="1"/>
</dbReference>
<dbReference type="EMBL" id="BRYA01000366">
    <property type="protein sequence ID" value="GMI47964.1"/>
    <property type="molecule type" value="Genomic_DNA"/>
</dbReference>
<keyword evidence="9" id="KW-0342">GTP-binding</keyword>
<keyword evidence="5" id="KW-1000">Mitochondrion outer membrane</keyword>
<dbReference type="GO" id="GO:0005525">
    <property type="term" value="F:GTP binding"/>
    <property type="evidence" value="ECO:0007669"/>
    <property type="project" value="UniProtKB-KW"/>
</dbReference>
<name>A0A9W7LEW9_9STRA</name>
<keyword evidence="15" id="KW-1185">Reference proteome</keyword>
<evidence type="ECO:0000256" key="1">
    <source>
        <dbReference type="ARBA" id="ARBA00004200"/>
    </source>
</evidence>
<keyword evidence="8" id="KW-0496">Mitochondrion</keyword>
<dbReference type="Gene3D" id="1.10.238.10">
    <property type="entry name" value="EF-hand"/>
    <property type="match status" value="1"/>
</dbReference>
<keyword evidence="6" id="KW-0106">Calcium</keyword>
<dbReference type="PROSITE" id="PS50222">
    <property type="entry name" value="EF_HAND_2"/>
    <property type="match status" value="1"/>
</dbReference>
<dbReference type="GO" id="GO:0005741">
    <property type="term" value="C:mitochondrial outer membrane"/>
    <property type="evidence" value="ECO:0007669"/>
    <property type="project" value="UniProtKB-SubCell"/>
</dbReference>
<keyword evidence="10 12" id="KW-0472">Membrane</keyword>
<accession>A0A9W7LEW9</accession>
<evidence type="ECO:0000256" key="5">
    <source>
        <dbReference type="ARBA" id="ARBA00022787"/>
    </source>
</evidence>
<dbReference type="SMART" id="SM00173">
    <property type="entry name" value="RAS"/>
    <property type="match status" value="1"/>
</dbReference>
<dbReference type="SMART" id="SM00175">
    <property type="entry name" value="RAB"/>
    <property type="match status" value="1"/>
</dbReference>
<dbReference type="Gene3D" id="3.40.50.300">
    <property type="entry name" value="P-loop containing nucleotide triphosphate hydrolases"/>
    <property type="match status" value="1"/>
</dbReference>
<evidence type="ECO:0000313" key="14">
    <source>
        <dbReference type="EMBL" id="GMI47964.1"/>
    </source>
</evidence>
<comment type="caution">
    <text evidence="14">The sequence shown here is derived from an EMBL/GenBank/DDBJ whole genome shotgun (WGS) entry which is preliminary data.</text>
</comment>
<dbReference type="Proteomes" id="UP001165065">
    <property type="component" value="Unassembled WGS sequence"/>
</dbReference>
<comment type="subcellular location">
    <subcellularLocation>
        <location evidence="1">Mitochondrion outer membrane</location>
        <topology evidence="1">Single-pass type IV membrane protein</topology>
    </subcellularLocation>
</comment>
<evidence type="ECO:0000256" key="6">
    <source>
        <dbReference type="ARBA" id="ARBA00022837"/>
    </source>
</evidence>
<keyword evidence="3 12" id="KW-0812">Transmembrane</keyword>
<evidence type="ECO:0000256" key="4">
    <source>
        <dbReference type="ARBA" id="ARBA00022741"/>
    </source>
</evidence>
<feature type="transmembrane region" description="Helical" evidence="12">
    <location>
        <begin position="741"/>
        <end position="762"/>
    </location>
</feature>
<reference evidence="15" key="1">
    <citation type="journal article" date="2023" name="Commun. Biol.">
        <title>Genome analysis of Parmales, the sister group of diatoms, reveals the evolutionary specialization of diatoms from phago-mixotrophs to photoautotrophs.</title>
        <authorList>
            <person name="Ban H."/>
            <person name="Sato S."/>
            <person name="Yoshikawa S."/>
            <person name="Yamada K."/>
            <person name="Nakamura Y."/>
            <person name="Ichinomiya M."/>
            <person name="Sato N."/>
            <person name="Blanc-Mathieu R."/>
            <person name="Endo H."/>
            <person name="Kuwata A."/>
            <person name="Ogata H."/>
        </authorList>
    </citation>
    <scope>NUCLEOTIDE SEQUENCE [LARGE SCALE GENOMIC DNA]</scope>
</reference>
<keyword evidence="4" id="KW-0547">Nucleotide-binding</keyword>
<organism evidence="14 15">
    <name type="scientific">Triparma columacea</name>
    <dbReference type="NCBI Taxonomy" id="722753"/>
    <lineage>
        <taxon>Eukaryota</taxon>
        <taxon>Sar</taxon>
        <taxon>Stramenopiles</taxon>
        <taxon>Ochrophyta</taxon>
        <taxon>Bolidophyceae</taxon>
        <taxon>Parmales</taxon>
        <taxon>Triparmaceae</taxon>
        <taxon>Triparma</taxon>
    </lineage>
</organism>
<dbReference type="InterPro" id="IPR027417">
    <property type="entry name" value="P-loop_NTPase"/>
</dbReference>
<gene>
    <name evidence="14" type="ORF">TrCOL_g8897</name>
</gene>
<sequence length="786" mass="83809">MDRQIRVLLLGDDGVGKSSLVSTFCSQHFPSSVPGIMTTIRVPPIEGAVNEKCVTTILDSQGEGILLGMKGRDSASAGNVGNNGKQDDTKSEPFDSPPPHTSRICDAIILVYDATVPSTFTRLTTHWLPLIESVCPVPVVVAGNKVDLLEDEEVTEMEQKKGVLPILKRFSFVHACMEVSAKTLFFINELFFLSQTLVLYPVRPILDLRSNHIRATCLLALYRIFRVHDKDGDGVLDDEEINRFQEKIFGGARLGGEDIGALKKVVGRLGGSGSGPAVSSSSFSSSSSSSLPLGGGGGVPVLSSSRSPILDVDDGHPLHDNKFTPTGFVNMLRVFINKNSFEVVWTVLRRHGYDDDLTLTVPPRVTDTPKKEEGGELLPVQAMGFLKKLFNLYATPKGTSGGKQKPMLLKSGGSQVIFQVLVGDYPVPPWHPYRRAEFFKGSIYKPVFGDLLAKPGLGGGGGDEGGTIMDDSVIIGPGGMGDSSIMGMSGLVETALQNSGQTQTPDQPECKDMGVAEWEALWNLCSLCNPKGTREEVYRLGYDFEDVGVRGGGGGGKDGGGEGEGGGMKTVKITVYETRGGEGQLRVLDMFREEHGEGGQTIPEIEGEGVSLFYRLEEGGGGGTVCMVFLAVPAKCKPPEGWRGDVGFVLVGGRGGGDEAVEVAGGMREDEGRVFVRVNGGGRGTEEGEVEEYCRSVDICMPVEGGEGIKEVALEVARGGETRKIVPHSEAKKRRRGRVIMAKRVAVGAAVVLGVGAAVWVWKGEEMGGWWKGGEGKGAGTKVKAK</sequence>
<dbReference type="InterPro" id="IPR018247">
    <property type="entry name" value="EF_Hand_1_Ca_BS"/>
</dbReference>
<evidence type="ECO:0000256" key="7">
    <source>
        <dbReference type="ARBA" id="ARBA00022989"/>
    </source>
</evidence>
<evidence type="ECO:0000259" key="13">
    <source>
        <dbReference type="PROSITE" id="PS50222"/>
    </source>
</evidence>
<dbReference type="PROSITE" id="PS00018">
    <property type="entry name" value="EF_HAND_1"/>
    <property type="match status" value="1"/>
</dbReference>
<dbReference type="SMART" id="SM00174">
    <property type="entry name" value="RHO"/>
    <property type="match status" value="1"/>
</dbReference>
<dbReference type="AlphaFoldDB" id="A0A9W7LEW9"/>
<feature type="domain" description="EF-hand" evidence="13">
    <location>
        <begin position="216"/>
        <end position="251"/>
    </location>
</feature>
<dbReference type="GO" id="GO:0003924">
    <property type="term" value="F:GTPase activity"/>
    <property type="evidence" value="ECO:0007669"/>
    <property type="project" value="InterPro"/>
</dbReference>
<evidence type="ECO:0000256" key="3">
    <source>
        <dbReference type="ARBA" id="ARBA00022692"/>
    </source>
</evidence>
<proteinExistence type="inferred from homology"/>
<feature type="compositionally biased region" description="Low complexity" evidence="11">
    <location>
        <begin position="275"/>
        <end position="292"/>
    </location>
</feature>
<dbReference type="Pfam" id="PF08356">
    <property type="entry name" value="EF_assoc_2"/>
    <property type="match status" value="1"/>
</dbReference>
<dbReference type="SUPFAM" id="SSF52540">
    <property type="entry name" value="P-loop containing nucleoside triphosphate hydrolases"/>
    <property type="match status" value="1"/>
</dbReference>
<dbReference type="GO" id="GO:0005509">
    <property type="term" value="F:calcium ion binding"/>
    <property type="evidence" value="ECO:0007669"/>
    <property type="project" value="InterPro"/>
</dbReference>
<evidence type="ECO:0000256" key="11">
    <source>
        <dbReference type="SAM" id="MobiDB-lite"/>
    </source>
</evidence>
<protein>
    <recommendedName>
        <fullName evidence="13">EF-hand domain-containing protein</fullName>
    </recommendedName>
</protein>
<feature type="region of interest" description="Disordered" evidence="11">
    <location>
        <begin position="274"/>
        <end position="298"/>
    </location>
</feature>
<dbReference type="OrthoDB" id="10020961at2759"/>
<dbReference type="InterPro" id="IPR002048">
    <property type="entry name" value="EF_hand_dom"/>
</dbReference>
<dbReference type="InterPro" id="IPR013567">
    <property type="entry name" value="EF_hand_assoc_2"/>
</dbReference>
<dbReference type="InterPro" id="IPR001806">
    <property type="entry name" value="Small_GTPase"/>
</dbReference>
<comment type="similarity">
    <text evidence="2">Belongs to the mitochondrial Rho GTPase family.</text>
</comment>
<evidence type="ECO:0000313" key="15">
    <source>
        <dbReference type="Proteomes" id="UP001165065"/>
    </source>
</evidence>
<dbReference type="SUPFAM" id="SSF47473">
    <property type="entry name" value="EF-hand"/>
    <property type="match status" value="1"/>
</dbReference>
<feature type="region of interest" description="Disordered" evidence="11">
    <location>
        <begin position="73"/>
        <end position="99"/>
    </location>
</feature>
<dbReference type="PROSITE" id="PS51419">
    <property type="entry name" value="RAB"/>
    <property type="match status" value="1"/>
</dbReference>
<evidence type="ECO:0000256" key="2">
    <source>
        <dbReference type="ARBA" id="ARBA00007981"/>
    </source>
</evidence>
<dbReference type="PANTHER" id="PTHR24073">
    <property type="entry name" value="DRAB5-RELATED"/>
    <property type="match status" value="1"/>
</dbReference>
<dbReference type="InterPro" id="IPR011992">
    <property type="entry name" value="EF-hand-dom_pair"/>
</dbReference>
<keyword evidence="7 12" id="KW-1133">Transmembrane helix</keyword>
<dbReference type="PRINTS" id="PR00449">
    <property type="entry name" value="RASTRNSFRMNG"/>
</dbReference>
<evidence type="ECO:0000256" key="12">
    <source>
        <dbReference type="SAM" id="Phobius"/>
    </source>
</evidence>
<evidence type="ECO:0000256" key="8">
    <source>
        <dbReference type="ARBA" id="ARBA00023128"/>
    </source>
</evidence>
<evidence type="ECO:0000256" key="9">
    <source>
        <dbReference type="ARBA" id="ARBA00023134"/>
    </source>
</evidence>
<evidence type="ECO:0000256" key="10">
    <source>
        <dbReference type="ARBA" id="ARBA00023136"/>
    </source>
</evidence>